<dbReference type="Proteomes" id="UP000247702">
    <property type="component" value="Unassembled WGS sequence"/>
</dbReference>
<dbReference type="OrthoDB" id="2322419at2759"/>
<reference evidence="2" key="2">
    <citation type="submission" date="2019-10" db="EMBL/GenBank/DDBJ databases">
        <title>Conservation and host-specific expression of non-tandemly repeated heterogenous ribosome RNA gene in arbuscular mycorrhizal fungi.</title>
        <authorList>
            <person name="Maeda T."/>
            <person name="Kobayashi Y."/>
            <person name="Nakagawa T."/>
            <person name="Ezawa T."/>
            <person name="Yamaguchi K."/>
            <person name="Bino T."/>
            <person name="Nishimoto Y."/>
            <person name="Shigenobu S."/>
            <person name="Kawaguchi M."/>
        </authorList>
    </citation>
    <scope>NUCLEOTIDE SEQUENCE</scope>
    <source>
        <strain evidence="2">HR1</strain>
    </source>
</reference>
<gene>
    <name evidence="2" type="ORF">RCL2_001310200</name>
    <name evidence="1" type="ORF">RclHR1_00860010</name>
</gene>
<dbReference type="EMBL" id="BLAL01000160">
    <property type="protein sequence ID" value="GES86028.1"/>
    <property type="molecule type" value="Genomic_DNA"/>
</dbReference>
<dbReference type="AlphaFoldDB" id="A0A2Z6SGD9"/>
<reference evidence="1 3" key="1">
    <citation type="submission" date="2017-11" db="EMBL/GenBank/DDBJ databases">
        <title>The genome of Rhizophagus clarus HR1 reveals common genetic basis of auxotrophy among arbuscular mycorrhizal fungi.</title>
        <authorList>
            <person name="Kobayashi Y."/>
        </authorList>
    </citation>
    <scope>NUCLEOTIDE SEQUENCE [LARGE SCALE GENOMIC DNA]</scope>
    <source>
        <strain evidence="1 3">HR1</strain>
    </source>
</reference>
<evidence type="ECO:0000313" key="2">
    <source>
        <dbReference type="EMBL" id="GES86028.1"/>
    </source>
</evidence>
<name>A0A2Z6SGD9_9GLOM</name>
<accession>A0A2Z6SGD9</accession>
<evidence type="ECO:0000313" key="1">
    <source>
        <dbReference type="EMBL" id="GBC09072.1"/>
    </source>
</evidence>
<protein>
    <submittedName>
        <fullName evidence="1">Uncharacterized protein</fullName>
    </submittedName>
</protein>
<evidence type="ECO:0000313" key="3">
    <source>
        <dbReference type="Proteomes" id="UP000247702"/>
    </source>
</evidence>
<keyword evidence="3" id="KW-1185">Reference proteome</keyword>
<dbReference type="EMBL" id="BEXD01004270">
    <property type="protein sequence ID" value="GBC09072.1"/>
    <property type="molecule type" value="Genomic_DNA"/>
</dbReference>
<proteinExistence type="predicted"/>
<organism evidence="1 3">
    <name type="scientific">Rhizophagus clarus</name>
    <dbReference type="NCBI Taxonomy" id="94130"/>
    <lineage>
        <taxon>Eukaryota</taxon>
        <taxon>Fungi</taxon>
        <taxon>Fungi incertae sedis</taxon>
        <taxon>Mucoromycota</taxon>
        <taxon>Glomeromycotina</taxon>
        <taxon>Glomeromycetes</taxon>
        <taxon>Glomerales</taxon>
        <taxon>Glomeraceae</taxon>
        <taxon>Rhizophagus</taxon>
    </lineage>
</organism>
<comment type="caution">
    <text evidence="1">The sequence shown here is derived from an EMBL/GenBank/DDBJ whole genome shotgun (WGS) entry which is preliminary data.</text>
</comment>
<sequence length="304" mass="34516">MTSKKNSSEPWFTSQSSQVSRLAVLLKRLESEAASLPKSSSLFKIRDIRKLNVTFEEAKNEIELIPNIQVDMSKLQKYFVSNVTDEILSSRVFNVETFTDIDNEIKTFVDKLHEVILNGAQTEDTNGITATFVNDLLRVANLDRYPSMITNYPKNELVINGQDTISARPGFVVIVKNHILISIEEERLNNITIPTGYGESQIGVEILACAYNNLRKLGAANYRDQTIFAMRVISAYVTFYKAVIPAEYWNELDEGLPKEKIVRVIRWPAINGLRSGYYLGNLEGRQKVLSSLAKIREFLILEKL</sequence>
<dbReference type="Proteomes" id="UP000615446">
    <property type="component" value="Unassembled WGS sequence"/>
</dbReference>